<gene>
    <name evidence="19" type="ORF">LAMI_0G05006G</name>
</gene>
<dbReference type="GO" id="GO:0003684">
    <property type="term" value="F:damaged DNA binding"/>
    <property type="evidence" value="ECO:0007669"/>
    <property type="project" value="InterPro"/>
</dbReference>
<dbReference type="GO" id="GO:0016787">
    <property type="term" value="F:hydrolase activity"/>
    <property type="evidence" value="ECO:0007669"/>
    <property type="project" value="UniProtKB-KW"/>
</dbReference>
<dbReference type="GO" id="GO:0042162">
    <property type="term" value="F:telomeric DNA binding"/>
    <property type="evidence" value="ECO:0007669"/>
    <property type="project" value="InterPro"/>
</dbReference>
<keyword evidence="13" id="KW-0238">DNA-binding</keyword>
<dbReference type="EC" id="3.6.4.12" evidence="4"/>
<evidence type="ECO:0000256" key="9">
    <source>
        <dbReference type="ARBA" id="ARBA00022801"/>
    </source>
</evidence>
<dbReference type="GO" id="GO:0005524">
    <property type="term" value="F:ATP binding"/>
    <property type="evidence" value="ECO:0007669"/>
    <property type="project" value="UniProtKB-KW"/>
</dbReference>
<dbReference type="SMART" id="SM00559">
    <property type="entry name" value="Ku78"/>
    <property type="match status" value="1"/>
</dbReference>
<dbReference type="AlphaFoldDB" id="A0A1G4K8U6"/>
<dbReference type="GO" id="GO:0003678">
    <property type="term" value="F:DNA helicase activity"/>
    <property type="evidence" value="ECO:0007669"/>
    <property type="project" value="UniProtKB-EC"/>
</dbReference>
<dbReference type="InterPro" id="IPR036465">
    <property type="entry name" value="vWFA_dom_sf"/>
</dbReference>
<dbReference type="InterPro" id="IPR016194">
    <property type="entry name" value="SPOC-like_C_dom_sf"/>
</dbReference>
<evidence type="ECO:0000256" key="11">
    <source>
        <dbReference type="ARBA" id="ARBA00022840"/>
    </source>
</evidence>
<evidence type="ECO:0000256" key="8">
    <source>
        <dbReference type="ARBA" id="ARBA00022763"/>
    </source>
</evidence>
<comment type="similarity">
    <text evidence="3">Belongs to the ku80 family.</text>
</comment>
<evidence type="ECO:0000256" key="7">
    <source>
        <dbReference type="ARBA" id="ARBA00022741"/>
    </source>
</evidence>
<dbReference type="SUPFAM" id="SSF100939">
    <property type="entry name" value="SPOC domain-like"/>
    <property type="match status" value="1"/>
</dbReference>
<proteinExistence type="inferred from homology"/>
<keyword evidence="15" id="KW-0234">DNA repair</keyword>
<dbReference type="Pfam" id="PF02735">
    <property type="entry name" value="Ku"/>
    <property type="match status" value="1"/>
</dbReference>
<dbReference type="GO" id="GO:0006303">
    <property type="term" value="P:double-strand break repair via nonhomologous end joining"/>
    <property type="evidence" value="ECO:0007669"/>
    <property type="project" value="InterPro"/>
</dbReference>
<dbReference type="PANTHER" id="PTHR12604:SF4">
    <property type="entry name" value="X-RAY REPAIR CROSS-COMPLEMENTING PROTEIN 5"/>
    <property type="match status" value="1"/>
</dbReference>
<evidence type="ECO:0000259" key="18">
    <source>
        <dbReference type="SMART" id="SM00559"/>
    </source>
</evidence>
<dbReference type="InterPro" id="IPR006164">
    <property type="entry name" value="DNA_bd_Ku70/Ku80"/>
</dbReference>
<dbReference type="Proteomes" id="UP000191024">
    <property type="component" value="Chromosome G"/>
</dbReference>
<evidence type="ECO:0000256" key="16">
    <source>
        <dbReference type="ARBA" id="ARBA00023242"/>
    </source>
</evidence>
<dbReference type="SUPFAM" id="SSF53300">
    <property type="entry name" value="vWA-like"/>
    <property type="match status" value="1"/>
</dbReference>
<comment type="subcellular location">
    <subcellularLocation>
        <location evidence="2">Chromosome</location>
        <location evidence="2">Telomere</location>
    </subcellularLocation>
    <subcellularLocation>
        <location evidence="1">Nucleus</location>
    </subcellularLocation>
</comment>
<dbReference type="GO" id="GO:0003690">
    <property type="term" value="F:double-stranded DNA binding"/>
    <property type="evidence" value="ECO:0007669"/>
    <property type="project" value="TreeGrafter"/>
</dbReference>
<reference evidence="19 20" key="1">
    <citation type="submission" date="2016-03" db="EMBL/GenBank/DDBJ databases">
        <authorList>
            <person name="Devillers H."/>
        </authorList>
    </citation>
    <scope>NUCLEOTIDE SEQUENCE [LARGE SCALE GENOMIC DNA]</scope>
    <source>
        <strain evidence="19">CBS 11717</strain>
    </source>
</reference>
<name>A0A1G4K8U6_9SACH</name>
<evidence type="ECO:0000256" key="13">
    <source>
        <dbReference type="ARBA" id="ARBA00023125"/>
    </source>
</evidence>
<keyword evidence="7" id="KW-0547">Nucleotide-binding</keyword>
<evidence type="ECO:0000256" key="12">
    <source>
        <dbReference type="ARBA" id="ARBA00022895"/>
    </source>
</evidence>
<dbReference type="GO" id="GO:0043564">
    <property type="term" value="C:Ku70:Ku80 complex"/>
    <property type="evidence" value="ECO:0007669"/>
    <property type="project" value="InterPro"/>
</dbReference>
<dbReference type="PANTHER" id="PTHR12604">
    <property type="entry name" value="KU AUTOANTIGEN DNA HELICASE"/>
    <property type="match status" value="1"/>
</dbReference>
<dbReference type="Gene3D" id="2.40.290.10">
    <property type="match status" value="1"/>
</dbReference>
<evidence type="ECO:0000313" key="19">
    <source>
        <dbReference type="EMBL" id="SCV00432.1"/>
    </source>
</evidence>
<keyword evidence="11" id="KW-0067">ATP-binding</keyword>
<evidence type="ECO:0000256" key="14">
    <source>
        <dbReference type="ARBA" id="ARBA00023172"/>
    </source>
</evidence>
<dbReference type="Gene3D" id="3.40.50.410">
    <property type="entry name" value="von Willebrand factor, type A domain"/>
    <property type="match status" value="1"/>
</dbReference>
<evidence type="ECO:0000313" key="20">
    <source>
        <dbReference type="Proteomes" id="UP000191024"/>
    </source>
</evidence>
<keyword evidence="14" id="KW-0233">DNA recombination</keyword>
<protein>
    <recommendedName>
        <fullName evidence="5">ATP-dependent DNA helicase II subunit 2</fullName>
        <ecNumber evidence="4">3.6.4.12</ecNumber>
    </recommendedName>
    <alternativeName>
        <fullName evidence="17">ATP-dependent DNA helicase II subunit Ku80</fullName>
    </alternativeName>
</protein>
<dbReference type="OrthoDB" id="30826at2759"/>
<dbReference type="CDD" id="cd00873">
    <property type="entry name" value="KU80"/>
    <property type="match status" value="1"/>
</dbReference>
<keyword evidence="9" id="KW-0378">Hydrolase</keyword>
<keyword evidence="6" id="KW-0158">Chromosome</keyword>
<evidence type="ECO:0000256" key="4">
    <source>
        <dbReference type="ARBA" id="ARBA00012551"/>
    </source>
</evidence>
<sequence>MSSESTIFIIDVAKSVVTSGFLDRIVTYVEHTLFLKVKKQRKTDWAGILLCNCPVTKNDHDTENVYELLPLMAPISTTAVVSGLQELQGLRERCENEKQTPQSMIQCLLVGSVILRDKFKNRKVFKQIVVFTDNMDGLDLSDEELSLIEQELDARIILVTDGSGETKSVSVKSEDVPIWDKCVQRIPGSLKFHIDDLLQAIDQSVATVKPVRVFRGDLRLGASPFSPKDAEQDHLSLCIQVEGYPATKTVSSLNRKIVAKEKDNVYREVKSVVEYSIEAEDDGETEDVTVANEFITKAYRYGTDYVVLPPTLEPQRVYRTEPGLDIRGFLDVTNMPRHYLNSESTFIVAAIKDGTRADRLAISALVDSMVKLNLLAVARYVQKHNSEVQMCVLCPLVVPRKRSSSEDQDPDVRALVLSRLPFAEDERFSDYPKLNQQNSEENAELDALMSDLVDSMEMKPASRANWCSTSQYVPIDTLESDRSTLPLPSPALDKAFAGDRLAIPAIGVHHQQQILLDYMHQVVVNGRQDFQIPELPSSISDKLRPMSTPDASLLQKLQKLLDIKPNVKPNVVALNEEEDEDFEEIPTLEALLARGRKEH</sequence>
<keyword evidence="20" id="KW-1185">Reference proteome</keyword>
<keyword evidence="16" id="KW-0539">Nucleus</keyword>
<evidence type="ECO:0000256" key="2">
    <source>
        <dbReference type="ARBA" id="ARBA00004574"/>
    </source>
</evidence>
<evidence type="ECO:0000256" key="6">
    <source>
        <dbReference type="ARBA" id="ARBA00022454"/>
    </source>
</evidence>
<dbReference type="GO" id="GO:0006310">
    <property type="term" value="P:DNA recombination"/>
    <property type="evidence" value="ECO:0007669"/>
    <property type="project" value="UniProtKB-KW"/>
</dbReference>
<evidence type="ECO:0000256" key="10">
    <source>
        <dbReference type="ARBA" id="ARBA00022806"/>
    </source>
</evidence>
<dbReference type="InterPro" id="IPR005161">
    <property type="entry name" value="Ku_N"/>
</dbReference>
<dbReference type="STRING" id="1230905.A0A1G4K8U6"/>
<dbReference type="Pfam" id="PF03731">
    <property type="entry name" value="Ku_N"/>
    <property type="match status" value="1"/>
</dbReference>
<dbReference type="GO" id="GO:0000781">
    <property type="term" value="C:chromosome, telomeric region"/>
    <property type="evidence" value="ECO:0007669"/>
    <property type="project" value="UniProtKB-SubCell"/>
</dbReference>
<dbReference type="EMBL" id="LT598469">
    <property type="protein sequence ID" value="SCV00432.1"/>
    <property type="molecule type" value="Genomic_DNA"/>
</dbReference>
<keyword evidence="12" id="KW-0779">Telomere</keyword>
<organism evidence="19 20">
    <name type="scientific">Lachancea mirantina</name>
    <dbReference type="NCBI Taxonomy" id="1230905"/>
    <lineage>
        <taxon>Eukaryota</taxon>
        <taxon>Fungi</taxon>
        <taxon>Dikarya</taxon>
        <taxon>Ascomycota</taxon>
        <taxon>Saccharomycotina</taxon>
        <taxon>Saccharomycetes</taxon>
        <taxon>Saccharomycetales</taxon>
        <taxon>Saccharomycetaceae</taxon>
        <taxon>Lachancea</taxon>
    </lineage>
</organism>
<accession>A0A1G4K8U6</accession>
<dbReference type="InterPro" id="IPR024193">
    <property type="entry name" value="Ku80"/>
</dbReference>
<evidence type="ECO:0000256" key="3">
    <source>
        <dbReference type="ARBA" id="ARBA00007726"/>
    </source>
</evidence>
<keyword evidence="10" id="KW-0347">Helicase</keyword>
<evidence type="ECO:0000256" key="5">
    <source>
        <dbReference type="ARBA" id="ARBA00021792"/>
    </source>
</evidence>
<evidence type="ECO:0000256" key="1">
    <source>
        <dbReference type="ARBA" id="ARBA00004123"/>
    </source>
</evidence>
<feature type="domain" description="Ku" evidence="18">
    <location>
        <begin position="287"/>
        <end position="437"/>
    </location>
</feature>
<evidence type="ECO:0000256" key="17">
    <source>
        <dbReference type="ARBA" id="ARBA00031847"/>
    </source>
</evidence>
<evidence type="ECO:0000256" key="15">
    <source>
        <dbReference type="ARBA" id="ARBA00023204"/>
    </source>
</evidence>
<dbReference type="GO" id="GO:0000723">
    <property type="term" value="P:telomere maintenance"/>
    <property type="evidence" value="ECO:0007669"/>
    <property type="project" value="InterPro"/>
</dbReference>
<keyword evidence="8" id="KW-0227">DNA damage</keyword>